<gene>
    <name evidence="1" type="ORF">DVH24_033214</name>
</gene>
<proteinExistence type="predicted"/>
<dbReference type="EMBL" id="RDQH01000334">
    <property type="protein sequence ID" value="RXH92318.1"/>
    <property type="molecule type" value="Genomic_DNA"/>
</dbReference>
<organism evidence="1 2">
    <name type="scientific">Malus domestica</name>
    <name type="common">Apple</name>
    <name type="synonym">Pyrus malus</name>
    <dbReference type="NCBI Taxonomy" id="3750"/>
    <lineage>
        <taxon>Eukaryota</taxon>
        <taxon>Viridiplantae</taxon>
        <taxon>Streptophyta</taxon>
        <taxon>Embryophyta</taxon>
        <taxon>Tracheophyta</taxon>
        <taxon>Spermatophyta</taxon>
        <taxon>Magnoliopsida</taxon>
        <taxon>eudicotyledons</taxon>
        <taxon>Gunneridae</taxon>
        <taxon>Pentapetalae</taxon>
        <taxon>rosids</taxon>
        <taxon>fabids</taxon>
        <taxon>Rosales</taxon>
        <taxon>Rosaceae</taxon>
        <taxon>Amygdaloideae</taxon>
        <taxon>Maleae</taxon>
        <taxon>Malus</taxon>
    </lineage>
</organism>
<dbReference type="AlphaFoldDB" id="A0A498J9E4"/>
<accession>A0A498J9E4</accession>
<name>A0A498J9E4_MALDO</name>
<evidence type="ECO:0000313" key="1">
    <source>
        <dbReference type="EMBL" id="RXH92318.1"/>
    </source>
</evidence>
<comment type="caution">
    <text evidence="1">The sequence shown here is derived from an EMBL/GenBank/DDBJ whole genome shotgun (WGS) entry which is preliminary data.</text>
</comment>
<reference evidence="1 2" key="1">
    <citation type="submission" date="2018-10" db="EMBL/GenBank/DDBJ databases">
        <title>A high-quality apple genome assembly.</title>
        <authorList>
            <person name="Hu J."/>
        </authorList>
    </citation>
    <scope>NUCLEOTIDE SEQUENCE [LARGE SCALE GENOMIC DNA]</scope>
    <source>
        <strain evidence="2">cv. HFTH1</strain>
        <tissue evidence="1">Young leaf</tissue>
    </source>
</reference>
<protein>
    <submittedName>
        <fullName evidence="1">Uncharacterized protein</fullName>
    </submittedName>
</protein>
<evidence type="ECO:0000313" key="2">
    <source>
        <dbReference type="Proteomes" id="UP000290289"/>
    </source>
</evidence>
<keyword evidence="2" id="KW-1185">Reference proteome</keyword>
<dbReference type="Proteomes" id="UP000290289">
    <property type="component" value="Chromosome 8"/>
</dbReference>
<sequence>MSIDCTLSHLGPGPPPHPGLDSTVTRYCPLWAPTTPSRTSHDPPHPGLDSTVTRYCPLWAPTTPSRFCFWELTRELPSGSPIMGVLSCATRLTSKFR</sequence>